<dbReference type="PROSITE" id="PS50158">
    <property type="entry name" value="ZF_CCHC"/>
    <property type="match status" value="1"/>
</dbReference>
<evidence type="ECO:0000256" key="2">
    <source>
        <dbReference type="SAM" id="MobiDB-lite"/>
    </source>
</evidence>
<protein>
    <recommendedName>
        <fullName evidence="7">CCHC-type domain-containing protein</fullName>
    </recommendedName>
</protein>
<proteinExistence type="predicted"/>
<reference evidence="5" key="1">
    <citation type="submission" date="2021-02" db="EMBL/GenBank/DDBJ databases">
        <authorList>
            <person name="Dougan E. K."/>
            <person name="Rhodes N."/>
            <person name="Thang M."/>
            <person name="Chan C."/>
        </authorList>
    </citation>
    <scope>NUCLEOTIDE SEQUENCE</scope>
</reference>
<accession>A0A812M0Z3</accession>
<dbReference type="GO" id="GO:0003676">
    <property type="term" value="F:nucleic acid binding"/>
    <property type="evidence" value="ECO:0007669"/>
    <property type="project" value="InterPro"/>
</dbReference>
<dbReference type="Gene3D" id="4.10.60.10">
    <property type="entry name" value="Zinc finger, CCHC-type"/>
    <property type="match status" value="1"/>
</dbReference>
<dbReference type="InterPro" id="IPR001995">
    <property type="entry name" value="Peptidase_A2_cat"/>
</dbReference>
<dbReference type="GO" id="GO:0008270">
    <property type="term" value="F:zinc ion binding"/>
    <property type="evidence" value="ECO:0007669"/>
    <property type="project" value="UniProtKB-KW"/>
</dbReference>
<dbReference type="InterPro" id="IPR001878">
    <property type="entry name" value="Znf_CCHC"/>
</dbReference>
<feature type="compositionally biased region" description="Low complexity" evidence="2">
    <location>
        <begin position="402"/>
        <end position="418"/>
    </location>
</feature>
<feature type="compositionally biased region" description="Polar residues" evidence="2">
    <location>
        <begin position="317"/>
        <end position="329"/>
    </location>
</feature>
<dbReference type="AlphaFoldDB" id="A0A812M0Z3"/>
<keyword evidence="1" id="KW-0479">Metal-binding</keyword>
<organism evidence="5 6">
    <name type="scientific">Symbiodinium natans</name>
    <dbReference type="NCBI Taxonomy" id="878477"/>
    <lineage>
        <taxon>Eukaryota</taxon>
        <taxon>Sar</taxon>
        <taxon>Alveolata</taxon>
        <taxon>Dinophyceae</taxon>
        <taxon>Suessiales</taxon>
        <taxon>Symbiodiniaceae</taxon>
        <taxon>Symbiodinium</taxon>
    </lineage>
</organism>
<feature type="region of interest" description="Disordered" evidence="2">
    <location>
        <begin position="399"/>
        <end position="419"/>
    </location>
</feature>
<feature type="domain" description="CCHC-type" evidence="3">
    <location>
        <begin position="375"/>
        <end position="388"/>
    </location>
</feature>
<dbReference type="InterPro" id="IPR001969">
    <property type="entry name" value="Aspartic_peptidase_AS"/>
</dbReference>
<dbReference type="SMART" id="SM00343">
    <property type="entry name" value="ZnF_C2HC"/>
    <property type="match status" value="1"/>
</dbReference>
<dbReference type="PROSITE" id="PS00141">
    <property type="entry name" value="ASP_PROTEASE"/>
    <property type="match status" value="1"/>
</dbReference>
<dbReference type="GO" id="GO:0006508">
    <property type="term" value="P:proteolysis"/>
    <property type="evidence" value="ECO:0007669"/>
    <property type="project" value="InterPro"/>
</dbReference>
<evidence type="ECO:0000313" key="6">
    <source>
        <dbReference type="Proteomes" id="UP000604046"/>
    </source>
</evidence>
<dbReference type="Proteomes" id="UP000604046">
    <property type="component" value="Unassembled WGS sequence"/>
</dbReference>
<feature type="compositionally biased region" description="Basic and acidic residues" evidence="2">
    <location>
        <begin position="280"/>
        <end position="295"/>
    </location>
</feature>
<evidence type="ECO:0000259" key="3">
    <source>
        <dbReference type="PROSITE" id="PS50158"/>
    </source>
</evidence>
<dbReference type="SUPFAM" id="SSF57756">
    <property type="entry name" value="Retrovirus zinc finger-like domains"/>
    <property type="match status" value="1"/>
</dbReference>
<keyword evidence="1" id="KW-0863">Zinc-finger</keyword>
<evidence type="ECO:0000256" key="1">
    <source>
        <dbReference type="PROSITE-ProRule" id="PRU00047"/>
    </source>
</evidence>
<keyword evidence="6" id="KW-1185">Reference proteome</keyword>
<feature type="domain" description="Peptidase A2" evidence="4">
    <location>
        <begin position="526"/>
        <end position="541"/>
    </location>
</feature>
<sequence length="662" mass="74689">MLSASAHPDKAIEEDFLKEAKQKLREFYLKQLLLRPKLENRTQKGWQNILESARLSLEPKLEKLQRVEDFALAERCLNKNQSILEDFQQITYIMLDEGEPSSSGVFKQNVRRSEGTVDLVSDAQQFLKLRTLLLQVLPGKLHQRLQMKETLDMLARRNTSETGMWRSPMATAAKYGECPDAGSIFEVKIVSVLKLEELCRKYEQSAGKAVDSELKAAILLRSLPGPLRTHVSVNCKEDASYEDLREVILRYERATQKWTTQLVVGTSSRSDPNDTSGPMDVDRVWEKGKGKEKGKYKGKGKDHKGGYHGKGGKDRFQNNNYDQNHSWRNNGKGGKEYSKGKGKFWGKDKGKGKGKESKGKGKGEQRKDNVPYNNCKICGKPGHWSKECWMNKNRVNQVDEGTSNASSSTNSTVTMSSSRPQTASVKRIFNLADECERSCTVYAMETVSEGEEYVEDEESWWCRRVEWYALDEDDECPCEELPQTLEVFDLTCEDALPGDDEWSQNYVRVLEHGGLEEEGGQSYSSFEVVLDSGADVSVMPESWLHMGIGQATSEGQVQMLDAQGVEMPSLGTRLITLDMGPACIQERFHASTVGSPLLSLGRLLKQGWTLDHRSNMLCLCNEEVAVPVNFKKNSLTHQHSKSRGPLRTRRKCAYLREEVAHG</sequence>
<comment type="caution">
    <text evidence="5">The sequence shown here is derived from an EMBL/GenBank/DDBJ whole genome shotgun (WGS) entry which is preliminary data.</text>
</comment>
<name>A0A812M0Z3_9DINO</name>
<evidence type="ECO:0008006" key="7">
    <source>
        <dbReference type="Google" id="ProtNLM"/>
    </source>
</evidence>
<evidence type="ECO:0000259" key="4">
    <source>
        <dbReference type="PROSITE" id="PS50175"/>
    </source>
</evidence>
<feature type="region of interest" description="Disordered" evidence="2">
    <location>
        <begin position="263"/>
        <end position="372"/>
    </location>
</feature>
<gene>
    <name evidence="5" type="ORF">SNAT2548_LOCUS12289</name>
</gene>
<feature type="compositionally biased region" description="Polar residues" evidence="2">
    <location>
        <begin position="263"/>
        <end position="276"/>
    </location>
</feature>
<dbReference type="EMBL" id="CAJNDS010001169">
    <property type="protein sequence ID" value="CAE7250368.1"/>
    <property type="molecule type" value="Genomic_DNA"/>
</dbReference>
<feature type="compositionally biased region" description="Basic and acidic residues" evidence="2">
    <location>
        <begin position="333"/>
        <end position="369"/>
    </location>
</feature>
<dbReference type="PROSITE" id="PS50175">
    <property type="entry name" value="ASP_PROT_RETROV"/>
    <property type="match status" value="1"/>
</dbReference>
<dbReference type="GO" id="GO:0004190">
    <property type="term" value="F:aspartic-type endopeptidase activity"/>
    <property type="evidence" value="ECO:0007669"/>
    <property type="project" value="InterPro"/>
</dbReference>
<keyword evidence="1" id="KW-0862">Zinc</keyword>
<evidence type="ECO:0000313" key="5">
    <source>
        <dbReference type="EMBL" id="CAE7250368.1"/>
    </source>
</evidence>
<dbReference type="InterPro" id="IPR036875">
    <property type="entry name" value="Znf_CCHC_sf"/>
</dbReference>